<dbReference type="PANTHER" id="PTHR45093:SF4">
    <property type="entry name" value="LISH DOMAIN-CONTAINING PROTEIN"/>
    <property type="match status" value="1"/>
</dbReference>
<dbReference type="PROSITE" id="PS00678">
    <property type="entry name" value="WD_REPEATS_1"/>
    <property type="match status" value="1"/>
</dbReference>
<dbReference type="InterPro" id="IPR019775">
    <property type="entry name" value="WD40_repeat_CS"/>
</dbReference>
<dbReference type="STRING" id="29730.A0A0D2U7K6"/>
<gene>
    <name evidence="6" type="ORF">B456_010G067800</name>
</gene>
<dbReference type="Gene3D" id="2.130.10.10">
    <property type="entry name" value="YVTN repeat-like/Quinoprotein amine dehydrogenase"/>
    <property type="match status" value="2"/>
</dbReference>
<evidence type="ECO:0000256" key="4">
    <source>
        <dbReference type="SAM" id="MobiDB-lite"/>
    </source>
</evidence>
<reference evidence="6 7" key="1">
    <citation type="journal article" date="2012" name="Nature">
        <title>Repeated polyploidization of Gossypium genomes and the evolution of spinnable cotton fibres.</title>
        <authorList>
            <person name="Paterson A.H."/>
            <person name="Wendel J.F."/>
            <person name="Gundlach H."/>
            <person name="Guo H."/>
            <person name="Jenkins J."/>
            <person name="Jin D."/>
            <person name="Llewellyn D."/>
            <person name="Showmaker K.C."/>
            <person name="Shu S."/>
            <person name="Udall J."/>
            <person name="Yoo M.J."/>
            <person name="Byers R."/>
            <person name="Chen W."/>
            <person name="Doron-Faigenboim A."/>
            <person name="Duke M.V."/>
            <person name="Gong L."/>
            <person name="Grimwood J."/>
            <person name="Grover C."/>
            <person name="Grupp K."/>
            <person name="Hu G."/>
            <person name="Lee T.H."/>
            <person name="Li J."/>
            <person name="Lin L."/>
            <person name="Liu T."/>
            <person name="Marler B.S."/>
            <person name="Page J.T."/>
            <person name="Roberts A.W."/>
            <person name="Romanel E."/>
            <person name="Sanders W.S."/>
            <person name="Szadkowski E."/>
            <person name="Tan X."/>
            <person name="Tang H."/>
            <person name="Xu C."/>
            <person name="Wang J."/>
            <person name="Wang Z."/>
            <person name="Zhang D."/>
            <person name="Zhang L."/>
            <person name="Ashrafi H."/>
            <person name="Bedon F."/>
            <person name="Bowers J.E."/>
            <person name="Brubaker C.L."/>
            <person name="Chee P.W."/>
            <person name="Das S."/>
            <person name="Gingle A.R."/>
            <person name="Haigler C.H."/>
            <person name="Harker D."/>
            <person name="Hoffmann L.V."/>
            <person name="Hovav R."/>
            <person name="Jones D.C."/>
            <person name="Lemke C."/>
            <person name="Mansoor S."/>
            <person name="ur Rahman M."/>
            <person name="Rainville L.N."/>
            <person name="Rambani A."/>
            <person name="Reddy U.K."/>
            <person name="Rong J.K."/>
            <person name="Saranga Y."/>
            <person name="Scheffler B.E."/>
            <person name="Scheffler J.A."/>
            <person name="Stelly D.M."/>
            <person name="Triplett B.A."/>
            <person name="Van Deynze A."/>
            <person name="Vaslin M.F."/>
            <person name="Waghmare V.N."/>
            <person name="Walford S.A."/>
            <person name="Wright R.J."/>
            <person name="Zaki E.A."/>
            <person name="Zhang T."/>
            <person name="Dennis E.S."/>
            <person name="Mayer K.F."/>
            <person name="Peterson D.G."/>
            <person name="Rokhsar D.S."/>
            <person name="Wang X."/>
            <person name="Schmutz J."/>
        </authorList>
    </citation>
    <scope>NUCLEOTIDE SEQUENCE [LARGE SCALE GENOMIC DNA]</scope>
</reference>
<name>A0A0D2U7K6_GOSRA</name>
<dbReference type="InterPro" id="IPR015943">
    <property type="entry name" value="WD40/YVTN_repeat-like_dom_sf"/>
</dbReference>
<feature type="compositionally biased region" description="Low complexity" evidence="4">
    <location>
        <begin position="432"/>
        <end position="465"/>
    </location>
</feature>
<proteinExistence type="predicted"/>
<feature type="region of interest" description="Disordered" evidence="4">
    <location>
        <begin position="417"/>
        <end position="524"/>
    </location>
</feature>
<dbReference type="Pfam" id="PF00400">
    <property type="entry name" value="WD40"/>
    <property type="match status" value="5"/>
</dbReference>
<protein>
    <recommendedName>
        <fullName evidence="8">LisH domain-containing protein</fullName>
    </recommendedName>
</protein>
<accession>A0A0D2U7K6</accession>
<keyword evidence="5" id="KW-1133">Transmembrane helix</keyword>
<keyword evidence="7" id="KW-1185">Reference proteome</keyword>
<dbReference type="AlphaFoldDB" id="A0A0D2U7K6"/>
<feature type="transmembrane region" description="Helical" evidence="5">
    <location>
        <begin position="6"/>
        <end position="26"/>
    </location>
</feature>
<dbReference type="InterPro" id="IPR036322">
    <property type="entry name" value="WD40_repeat_dom_sf"/>
</dbReference>
<feature type="repeat" description="WD" evidence="3">
    <location>
        <begin position="850"/>
        <end position="882"/>
    </location>
</feature>
<feature type="compositionally biased region" description="Low complexity" evidence="4">
    <location>
        <begin position="481"/>
        <end position="513"/>
    </location>
</feature>
<feature type="repeat" description="WD" evidence="3">
    <location>
        <begin position="683"/>
        <end position="725"/>
    </location>
</feature>
<feature type="repeat" description="WD" evidence="3">
    <location>
        <begin position="598"/>
        <end position="629"/>
    </location>
</feature>
<dbReference type="CDD" id="cd00200">
    <property type="entry name" value="WD40"/>
    <property type="match status" value="1"/>
</dbReference>
<dbReference type="EMBL" id="CM001749">
    <property type="protein sequence ID" value="KJB64849.1"/>
    <property type="molecule type" value="Genomic_DNA"/>
</dbReference>
<feature type="region of interest" description="Disordered" evidence="4">
    <location>
        <begin position="153"/>
        <end position="179"/>
    </location>
</feature>
<dbReference type="PROSITE" id="PS50082">
    <property type="entry name" value="WD_REPEATS_2"/>
    <property type="match status" value="5"/>
</dbReference>
<organism evidence="6 7">
    <name type="scientific">Gossypium raimondii</name>
    <name type="common">Peruvian cotton</name>
    <name type="synonym">Gossypium klotzschianum subsp. raimondii</name>
    <dbReference type="NCBI Taxonomy" id="29730"/>
    <lineage>
        <taxon>Eukaryota</taxon>
        <taxon>Viridiplantae</taxon>
        <taxon>Streptophyta</taxon>
        <taxon>Embryophyta</taxon>
        <taxon>Tracheophyta</taxon>
        <taxon>Spermatophyta</taxon>
        <taxon>Magnoliopsida</taxon>
        <taxon>eudicotyledons</taxon>
        <taxon>Gunneridae</taxon>
        <taxon>Pentapetalae</taxon>
        <taxon>rosids</taxon>
        <taxon>malvids</taxon>
        <taxon>Malvales</taxon>
        <taxon>Malvaceae</taxon>
        <taxon>Malvoideae</taxon>
        <taxon>Gossypium</taxon>
    </lineage>
</organism>
<dbReference type="SUPFAM" id="SSF50978">
    <property type="entry name" value="WD40 repeat-like"/>
    <property type="match status" value="1"/>
</dbReference>
<dbReference type="Gramene" id="KJB64849">
    <property type="protein sequence ID" value="KJB64849"/>
    <property type="gene ID" value="B456_010G067800"/>
</dbReference>
<keyword evidence="5" id="KW-0472">Membrane</keyword>
<evidence type="ECO:0000256" key="3">
    <source>
        <dbReference type="PROSITE-ProRule" id="PRU00221"/>
    </source>
</evidence>
<dbReference type="GO" id="GO:0005634">
    <property type="term" value="C:nucleus"/>
    <property type="evidence" value="ECO:0007669"/>
    <property type="project" value="TreeGrafter"/>
</dbReference>
<dbReference type="Pfam" id="PF08513">
    <property type="entry name" value="LisH"/>
    <property type="match status" value="1"/>
</dbReference>
<dbReference type="Proteomes" id="UP000032304">
    <property type="component" value="Chromosome 10"/>
</dbReference>
<dbReference type="PANTHER" id="PTHR45093">
    <property type="entry name" value="TRANSCRIPTION ACTIVATOR MSS11"/>
    <property type="match status" value="1"/>
</dbReference>
<dbReference type="PROSITE" id="PS50896">
    <property type="entry name" value="LISH"/>
    <property type="match status" value="1"/>
</dbReference>
<feature type="repeat" description="WD" evidence="3">
    <location>
        <begin position="765"/>
        <end position="797"/>
    </location>
</feature>
<dbReference type="InterPro" id="IPR006594">
    <property type="entry name" value="LisH"/>
</dbReference>
<keyword evidence="2" id="KW-0677">Repeat</keyword>
<keyword evidence="1 3" id="KW-0853">WD repeat</keyword>
<dbReference type="eggNOG" id="KOG0266">
    <property type="taxonomic scope" value="Eukaryota"/>
</dbReference>
<evidence type="ECO:0000313" key="6">
    <source>
        <dbReference type="EMBL" id="KJB64849.1"/>
    </source>
</evidence>
<evidence type="ECO:0000256" key="1">
    <source>
        <dbReference type="ARBA" id="ARBA00022574"/>
    </source>
</evidence>
<evidence type="ECO:0000256" key="2">
    <source>
        <dbReference type="ARBA" id="ARBA00022737"/>
    </source>
</evidence>
<sequence length="882" mass="97339">MTINEVSILFIDFFFFFLFKFIFWAFCFFENASEFKSWLVEISSIIWLDVYIYDYLMKRKLNATAKAFQAEGKVSTDPVAIDAPGGFLFEWWSVFWDIFIARTNEKHSEAAASYIETQMVKARELQQQQHYQKPQQTQMQQLLLQRHAQQQQHQQQQQQQQRQQQQQPQHQQQQQQREGTQLINDAASGLVGEPLMKESSASAIAATRKMYDETFRFPRQRDSLDDAAAKQLGDNLGQLLDPNQATMMKAASVVGQPPGQTLHGTPGNISGSLQPMQNRGQQISVPTQDSRSEINPMLTPRAAGTDGSLIGVHGSNQAGGNLTLKGWPLTGLDQLRSGLLQQQKTLIQTSQPFSQLQLHQQLLLQAQQNLSSPSANDFESRKMRMLLNNQIMGLGKDVPLNSLGDVVPKVGSPMQIGCPVLPRGDSDISVKQQQLHQNNQQSQQIGQNPLSSQQSQNSNHQLQQQDKMASKNQVGRKRKQPGSSSGPVNSSGTANTTGPAPSSPSSPSTHTPGDAISMPTLPHNSGSSKSLLMFGSDGLGSLTSASNQLADIDRFVDDGSLDDNVESFLSHDDPEPRDRVGRCSDVSKGLTFMEVQLIPASTSKVECCHFSADGKLLATGGHDKKAVLWCTESFALKSTLEEHSQWITDVRFSSSMSRLATSSADETVRVWDADNPAYSLRTFVGHSTTVTSLDFHPTKDDLICSCDNNSEIRYWSIKNGSCAGVLKGGATQIRFQPRVGRFLAAATDNSVSLLDVEAQVCRAKLQGHKSVIHSVCWDATGEFLASVSDDLVRVWTVGSSGKGECVHELNRTGNKFNTCVFHPSYSSLLVIGCYETLELWNMLENKIMTRHAHENLVSALAASNSTRMVASASHDKCVKLWK</sequence>
<dbReference type="SMART" id="SM00320">
    <property type="entry name" value="WD40"/>
    <property type="match status" value="7"/>
</dbReference>
<evidence type="ECO:0000313" key="7">
    <source>
        <dbReference type="Proteomes" id="UP000032304"/>
    </source>
</evidence>
<evidence type="ECO:0008006" key="8">
    <source>
        <dbReference type="Google" id="ProtNLM"/>
    </source>
</evidence>
<dbReference type="InterPro" id="IPR001680">
    <property type="entry name" value="WD40_rpt"/>
</dbReference>
<feature type="compositionally biased region" description="Low complexity" evidence="4">
    <location>
        <begin position="153"/>
        <end position="177"/>
    </location>
</feature>
<dbReference type="PROSITE" id="PS50294">
    <property type="entry name" value="WD_REPEATS_REGION"/>
    <property type="match status" value="3"/>
</dbReference>
<feature type="repeat" description="WD" evidence="3">
    <location>
        <begin position="640"/>
        <end position="681"/>
    </location>
</feature>
<keyword evidence="5" id="KW-0812">Transmembrane</keyword>
<evidence type="ECO:0000256" key="5">
    <source>
        <dbReference type="SAM" id="Phobius"/>
    </source>
</evidence>